<evidence type="ECO:0000256" key="1">
    <source>
        <dbReference type="SAM" id="MobiDB-lite"/>
    </source>
</evidence>
<gene>
    <name evidence="2" type="ORF">RSOLAG22IIIB_06651</name>
</gene>
<reference evidence="2 3" key="1">
    <citation type="submission" date="2015-07" db="EMBL/GenBank/DDBJ databases">
        <authorList>
            <person name="Noorani M."/>
        </authorList>
    </citation>
    <scope>NUCLEOTIDE SEQUENCE [LARGE SCALE GENOMIC DNA]</scope>
    <source>
        <strain evidence="2">BBA 69670</strain>
    </source>
</reference>
<keyword evidence="3" id="KW-1185">Reference proteome</keyword>
<feature type="region of interest" description="Disordered" evidence="1">
    <location>
        <begin position="798"/>
        <end position="881"/>
    </location>
</feature>
<sequence length="881" mass="96656">MSRNAITVDLPRENPFGEAPPNRAGGRSGNQQTGRRNQRRYQSDDNDNFDDQDQRYDARQTDVVQLPTVNPFGREEPSRANRQGGQSGGRQAPRRQPRRSDDDFADEFASNREGDIVQLSHSNPFALGGPRRPPQIIEPVYPPDDEPEPEEDFEQEEPAPRVRRAQTMGARPSVRTNDLGLPGPNQRQRQANPRSQRPSAAAPEDDRLVISWVDEALVSPPRSPTHRHGHHHSSATSESESYFALRPNRPRSVRSTSPGHAHRSNSHHRDQHSHHHHHHGHHDRHCHQCNHLVIPPWQAPYPMPPPDWSGYGAPRSPYSPAPPYAYPRPLYANIPHLPSLLDQVRVPYPPVPVEPVAFIRALQAQAGTQSPTLTLPGQPPIPTDPPLTLEEWKNQLLSVPLKPGPFLTKLQQQEFSPAQVDRVFRKLTTVVQVRFGERQGNEIVNRVHLVPRGRLAMGTVLSNDPKLDIDFVIPSDFILRRWNVTAAETDPLRPQTVADALDLTPASINRGEVEMVKLHWVFQAVWEQLNGSADGSIFPGGRDEAERYLPLNWCTRYKDEVSTLNRLALNTVGGIPIKVNLFVKVSLSMNGQDMIVGVDQLSMRNDTSYQLIKTLRTPGVSLSEPTLSPTLRTAILILCYCQQVVEILPGKIRTSHFHLALTALRQLEPTDEIFSPAEPFSLALALKAVLKILTFLGRAYLYTPPTLGVGYAFPLSSCTIMDTLRFQGVPDLVRKTPILFSLGLALAPFQVLQGALSLGSGDLGAMLSAANKVADLADKATDLAGKATDLADKATDLGNKATEVLDGPTPPKTGTETEVSKPPTEAPPPQTPVSKNPAEKVKSPVGNGPSQTSAPGSNRAGSATPGGGGGGNGVAKQPRRV</sequence>
<dbReference type="AlphaFoldDB" id="A0A0K6GFC7"/>
<protein>
    <submittedName>
        <fullName evidence="2">Uncharacterized protein</fullName>
    </submittedName>
</protein>
<feature type="region of interest" description="Disordered" evidence="1">
    <location>
        <begin position="1"/>
        <end position="207"/>
    </location>
</feature>
<accession>A0A0K6GFC7</accession>
<name>A0A0K6GFC7_9AGAM</name>
<evidence type="ECO:0000313" key="3">
    <source>
        <dbReference type="Proteomes" id="UP000044841"/>
    </source>
</evidence>
<feature type="compositionally biased region" description="Basic residues" evidence="1">
    <location>
        <begin position="224"/>
        <end position="233"/>
    </location>
</feature>
<feature type="compositionally biased region" description="Acidic residues" evidence="1">
    <location>
        <begin position="143"/>
        <end position="157"/>
    </location>
</feature>
<feature type="compositionally biased region" description="Gly residues" evidence="1">
    <location>
        <begin position="864"/>
        <end position="873"/>
    </location>
</feature>
<feature type="compositionally biased region" description="Polar residues" evidence="1">
    <location>
        <begin position="848"/>
        <end position="861"/>
    </location>
</feature>
<evidence type="ECO:0000313" key="2">
    <source>
        <dbReference type="EMBL" id="CUA77323.1"/>
    </source>
</evidence>
<proteinExistence type="predicted"/>
<organism evidence="2 3">
    <name type="scientific">Rhizoctonia solani</name>
    <dbReference type="NCBI Taxonomy" id="456999"/>
    <lineage>
        <taxon>Eukaryota</taxon>
        <taxon>Fungi</taxon>
        <taxon>Dikarya</taxon>
        <taxon>Basidiomycota</taxon>
        <taxon>Agaricomycotina</taxon>
        <taxon>Agaricomycetes</taxon>
        <taxon>Cantharellales</taxon>
        <taxon>Ceratobasidiaceae</taxon>
        <taxon>Rhizoctonia</taxon>
    </lineage>
</organism>
<dbReference type="EMBL" id="CYGV01001822">
    <property type="protein sequence ID" value="CUA77323.1"/>
    <property type="molecule type" value="Genomic_DNA"/>
</dbReference>
<feature type="region of interest" description="Disordered" evidence="1">
    <location>
        <begin position="219"/>
        <end position="284"/>
    </location>
</feature>
<dbReference type="Proteomes" id="UP000044841">
    <property type="component" value="Unassembled WGS sequence"/>
</dbReference>
<feature type="compositionally biased region" description="Polar residues" evidence="1">
    <location>
        <begin position="185"/>
        <end position="198"/>
    </location>
</feature>
<feature type="compositionally biased region" description="Basic residues" evidence="1">
    <location>
        <begin position="260"/>
        <end position="284"/>
    </location>
</feature>